<dbReference type="Proteomes" id="UP001149165">
    <property type="component" value="Unassembled WGS sequence"/>
</dbReference>
<evidence type="ECO:0000313" key="3">
    <source>
        <dbReference type="Proteomes" id="UP001149165"/>
    </source>
</evidence>
<evidence type="ECO:0000256" key="1">
    <source>
        <dbReference type="SAM" id="MobiDB-lite"/>
    </source>
</evidence>
<gene>
    <name evidence="2" type="ORF">N7456_009030</name>
</gene>
<reference evidence="2" key="2">
    <citation type="journal article" date="2023" name="IMA Fungus">
        <title>Comparative genomic study of the Penicillium genus elucidates a diverse pangenome and 15 lateral gene transfer events.</title>
        <authorList>
            <person name="Petersen C."/>
            <person name="Sorensen T."/>
            <person name="Nielsen M.R."/>
            <person name="Sondergaard T.E."/>
            <person name="Sorensen J.L."/>
            <person name="Fitzpatrick D.A."/>
            <person name="Frisvad J.C."/>
            <person name="Nielsen K.L."/>
        </authorList>
    </citation>
    <scope>NUCLEOTIDE SEQUENCE</scope>
    <source>
        <strain evidence="2">IBT 30069</strain>
    </source>
</reference>
<feature type="region of interest" description="Disordered" evidence="1">
    <location>
        <begin position="237"/>
        <end position="275"/>
    </location>
</feature>
<dbReference type="AlphaFoldDB" id="A0A9W9F449"/>
<dbReference type="EMBL" id="JAPQKH010000006">
    <property type="protein sequence ID" value="KAJ5093169.1"/>
    <property type="molecule type" value="Genomic_DNA"/>
</dbReference>
<accession>A0A9W9F449</accession>
<comment type="caution">
    <text evidence="2">The sequence shown here is derived from an EMBL/GenBank/DDBJ whole genome shotgun (WGS) entry which is preliminary data.</text>
</comment>
<evidence type="ECO:0000313" key="2">
    <source>
        <dbReference type="EMBL" id="KAJ5093169.1"/>
    </source>
</evidence>
<keyword evidence="3" id="KW-1185">Reference proteome</keyword>
<proteinExistence type="predicted"/>
<organism evidence="2 3">
    <name type="scientific">Penicillium angulare</name>
    <dbReference type="NCBI Taxonomy" id="116970"/>
    <lineage>
        <taxon>Eukaryota</taxon>
        <taxon>Fungi</taxon>
        <taxon>Dikarya</taxon>
        <taxon>Ascomycota</taxon>
        <taxon>Pezizomycotina</taxon>
        <taxon>Eurotiomycetes</taxon>
        <taxon>Eurotiomycetidae</taxon>
        <taxon>Eurotiales</taxon>
        <taxon>Aspergillaceae</taxon>
        <taxon>Penicillium</taxon>
    </lineage>
</organism>
<protein>
    <submittedName>
        <fullName evidence="2">Uncharacterized protein</fullName>
    </submittedName>
</protein>
<dbReference type="OrthoDB" id="4725912at2759"/>
<feature type="compositionally biased region" description="Low complexity" evidence="1">
    <location>
        <begin position="242"/>
        <end position="252"/>
    </location>
</feature>
<feature type="region of interest" description="Disordered" evidence="1">
    <location>
        <begin position="18"/>
        <end position="38"/>
    </location>
</feature>
<sequence>METSSQLAYTNTQFSEASTVAPSELPRERKVGASSSTFQSAESSNQHVKLRIDFKWGNFKSRISDVNNPDQALYIVKYKMTGKNFIYMAPDGKQVIGSGSVHMVNIDADYECRGRKDTLVAQKRFVTAYTHRSGVLKTSDGQAAVMNWTGDINLKTWEFVCVDENQAPVAKFSANLWGIKKLGKIELMGPLAHDEAFRDEMVIVGMTLAYTMVIRMNNIFSLFGSLFGSPGHDKKWKAEDFSGQSSSSDSLSLKGNDPAPVNPLSQEAQSDSKLK</sequence>
<name>A0A9W9F449_9EURO</name>
<reference evidence="2" key="1">
    <citation type="submission" date="2022-11" db="EMBL/GenBank/DDBJ databases">
        <authorList>
            <person name="Petersen C."/>
        </authorList>
    </citation>
    <scope>NUCLEOTIDE SEQUENCE</scope>
    <source>
        <strain evidence="2">IBT 30069</strain>
    </source>
</reference>